<protein>
    <recommendedName>
        <fullName evidence="1">NAD(P)-binding domain-containing protein</fullName>
    </recommendedName>
</protein>
<evidence type="ECO:0000313" key="2">
    <source>
        <dbReference type="EMBL" id="SVC24538.1"/>
    </source>
</evidence>
<gene>
    <name evidence="2" type="ORF">METZ01_LOCUS277392</name>
</gene>
<dbReference type="Gene3D" id="3.40.50.720">
    <property type="entry name" value="NAD(P)-binding Rossmann-like Domain"/>
    <property type="match status" value="1"/>
</dbReference>
<feature type="domain" description="NAD(P)-binding" evidence="1">
    <location>
        <begin position="6"/>
        <end position="246"/>
    </location>
</feature>
<reference evidence="2" key="1">
    <citation type="submission" date="2018-05" db="EMBL/GenBank/DDBJ databases">
        <authorList>
            <person name="Lanie J.A."/>
            <person name="Ng W.-L."/>
            <person name="Kazmierczak K.M."/>
            <person name="Andrzejewski T.M."/>
            <person name="Davidsen T.M."/>
            <person name="Wayne K.J."/>
            <person name="Tettelin H."/>
            <person name="Glass J.I."/>
            <person name="Rusch D."/>
            <person name="Podicherti R."/>
            <person name="Tsui H.-C.T."/>
            <person name="Winkler M.E."/>
        </authorList>
    </citation>
    <scope>NUCLEOTIDE SEQUENCE</scope>
</reference>
<dbReference type="Pfam" id="PF16363">
    <property type="entry name" value="GDP_Man_Dehyd"/>
    <property type="match status" value="1"/>
</dbReference>
<sequence>MLKKILVTGGSGFIGSNLIKYLLKKKYKVINVDKLSYSSTPDKFKKFTRNKNYKFIKVDLLNSKKIYKIFVKNKPKIIFNLAAETHVDRSIDSPLSFIKNNIVGSLNLIENIKKCYLKNEIKNLKLIHISTDEVYGNVLEKACDEKKAYEPNSPYAASKASVDHILRSYGVTYNIPLIVVNCCNNYGPYQFPEKFIPTAITNLIKKKSIPIYGDGKNIREWIHVSDYCFALETIMKKGKIGQNYNVGSGFR</sequence>
<proteinExistence type="predicted"/>
<dbReference type="EMBL" id="UINC01081041">
    <property type="protein sequence ID" value="SVC24538.1"/>
    <property type="molecule type" value="Genomic_DNA"/>
</dbReference>
<dbReference type="SUPFAM" id="SSF51735">
    <property type="entry name" value="NAD(P)-binding Rossmann-fold domains"/>
    <property type="match status" value="1"/>
</dbReference>
<organism evidence="2">
    <name type="scientific">marine metagenome</name>
    <dbReference type="NCBI Taxonomy" id="408172"/>
    <lineage>
        <taxon>unclassified sequences</taxon>
        <taxon>metagenomes</taxon>
        <taxon>ecological metagenomes</taxon>
    </lineage>
</organism>
<dbReference type="AlphaFoldDB" id="A0A382KJB2"/>
<accession>A0A382KJB2</accession>
<evidence type="ECO:0000259" key="1">
    <source>
        <dbReference type="Pfam" id="PF16363"/>
    </source>
</evidence>
<dbReference type="PANTHER" id="PTHR43000">
    <property type="entry name" value="DTDP-D-GLUCOSE 4,6-DEHYDRATASE-RELATED"/>
    <property type="match status" value="1"/>
</dbReference>
<dbReference type="Gene3D" id="3.90.25.10">
    <property type="entry name" value="UDP-galactose 4-epimerase, domain 1"/>
    <property type="match status" value="1"/>
</dbReference>
<dbReference type="InterPro" id="IPR016040">
    <property type="entry name" value="NAD(P)-bd_dom"/>
</dbReference>
<feature type="non-terminal residue" evidence="2">
    <location>
        <position position="251"/>
    </location>
</feature>
<name>A0A382KJB2_9ZZZZ</name>
<dbReference type="InterPro" id="IPR036291">
    <property type="entry name" value="NAD(P)-bd_dom_sf"/>
</dbReference>